<dbReference type="EMBL" id="CAADFM010000086">
    <property type="protein sequence ID" value="VFK13317.1"/>
    <property type="molecule type" value="Genomic_DNA"/>
</dbReference>
<keyword evidence="2" id="KW-1133">Transmembrane helix</keyword>
<gene>
    <name evidence="3" type="ORF">BECKLPF1236A_GA0070988_100868</name>
    <name evidence="4" type="ORF">BECKLPF1236C_GA0070990_101338</name>
</gene>
<dbReference type="AlphaFoldDB" id="A0A450W8G0"/>
<keyword evidence="1" id="KW-0175">Coiled coil</keyword>
<feature type="coiled-coil region" evidence="1">
    <location>
        <begin position="62"/>
        <end position="145"/>
    </location>
</feature>
<sequence length="306" mass="35881">MNEEKSIAWIGFTDLFLYLFISILAIFIIVQFSFAKVVEDAKDKNLRAAMMEKELHACREQESKLEGKILALKEDIRQEREDSQRKEEGLRNISRDLRTCKEENSTIQKKYRAYQAKVEYRERIKNKHEKLIADALNVLKELKEDMSDHKLPIHIETEPDRIYFDMGVSFISREVSIPDGQKKSIIKIGKKFKEILDRVVMIGSKRYYLRDLMRVVVEGHADDQKVHEMANFDVSKDRAFRVIELLIRESGLEPPIYKINMAAFAEFGRQPKLTDEEQEKGIDYKRGRMRRVTISIVPSYTTLLAN</sequence>
<dbReference type="PROSITE" id="PS50096">
    <property type="entry name" value="IQ"/>
    <property type="match status" value="1"/>
</dbReference>
<evidence type="ECO:0000256" key="2">
    <source>
        <dbReference type="SAM" id="Phobius"/>
    </source>
</evidence>
<reference evidence="3" key="1">
    <citation type="submission" date="2019-02" db="EMBL/GenBank/DDBJ databases">
        <authorList>
            <person name="Gruber-Vodicka R. H."/>
            <person name="Seah K. B. B."/>
        </authorList>
    </citation>
    <scope>NUCLEOTIDE SEQUENCE</scope>
    <source>
        <strain evidence="3">BECK_S312</strain>
        <strain evidence="4">BECK_S426</strain>
    </source>
</reference>
<protein>
    <submittedName>
        <fullName evidence="3">OmpA family protein</fullName>
    </submittedName>
</protein>
<dbReference type="EMBL" id="CAADFP010000133">
    <property type="protein sequence ID" value="VFK31280.1"/>
    <property type="molecule type" value="Genomic_DNA"/>
</dbReference>
<dbReference type="InterPro" id="IPR036737">
    <property type="entry name" value="OmpA-like_sf"/>
</dbReference>
<accession>A0A450W8G0</accession>
<name>A0A450W8G0_9GAMM</name>
<proteinExistence type="predicted"/>
<evidence type="ECO:0000256" key="1">
    <source>
        <dbReference type="SAM" id="Coils"/>
    </source>
</evidence>
<dbReference type="SUPFAM" id="SSF103088">
    <property type="entry name" value="OmpA-like"/>
    <property type="match status" value="1"/>
</dbReference>
<dbReference type="Gene3D" id="3.30.1330.60">
    <property type="entry name" value="OmpA-like domain"/>
    <property type="match status" value="1"/>
</dbReference>
<keyword evidence="2" id="KW-0472">Membrane</keyword>
<evidence type="ECO:0000313" key="4">
    <source>
        <dbReference type="EMBL" id="VFK31280.1"/>
    </source>
</evidence>
<keyword evidence="2" id="KW-0812">Transmembrane</keyword>
<evidence type="ECO:0000313" key="3">
    <source>
        <dbReference type="EMBL" id="VFK13317.1"/>
    </source>
</evidence>
<feature type="transmembrane region" description="Helical" evidence="2">
    <location>
        <begin position="15"/>
        <end position="38"/>
    </location>
</feature>
<organism evidence="3">
    <name type="scientific">Candidatus Kentrum sp. LPFa</name>
    <dbReference type="NCBI Taxonomy" id="2126335"/>
    <lineage>
        <taxon>Bacteria</taxon>
        <taxon>Pseudomonadati</taxon>
        <taxon>Pseudomonadota</taxon>
        <taxon>Gammaproteobacteria</taxon>
        <taxon>Candidatus Kentrum</taxon>
    </lineage>
</organism>